<dbReference type="Proteomes" id="UP000038009">
    <property type="component" value="Unassembled WGS sequence"/>
</dbReference>
<evidence type="ECO:0000313" key="3">
    <source>
        <dbReference type="Proteomes" id="UP000038009"/>
    </source>
</evidence>
<organism evidence="2 3">
    <name type="scientific">Leptomonas seymouri</name>
    <dbReference type="NCBI Taxonomy" id="5684"/>
    <lineage>
        <taxon>Eukaryota</taxon>
        <taxon>Discoba</taxon>
        <taxon>Euglenozoa</taxon>
        <taxon>Kinetoplastea</taxon>
        <taxon>Metakinetoplastina</taxon>
        <taxon>Trypanosomatida</taxon>
        <taxon>Trypanosomatidae</taxon>
        <taxon>Leishmaniinae</taxon>
        <taxon>Leptomonas</taxon>
    </lineage>
</organism>
<keyword evidence="3" id="KW-1185">Reference proteome</keyword>
<feature type="region of interest" description="Disordered" evidence="1">
    <location>
        <begin position="1"/>
        <end position="25"/>
    </location>
</feature>
<accession>A0A0N0P282</accession>
<dbReference type="VEuPathDB" id="TriTrypDB:Lsey_0641_0010"/>
<evidence type="ECO:0000313" key="2">
    <source>
        <dbReference type="EMBL" id="KPI82646.1"/>
    </source>
</evidence>
<evidence type="ECO:0000256" key="1">
    <source>
        <dbReference type="SAM" id="MobiDB-lite"/>
    </source>
</evidence>
<gene>
    <name evidence="2" type="ORF">ABL78_8340</name>
</gene>
<feature type="compositionally biased region" description="Polar residues" evidence="1">
    <location>
        <begin position="1"/>
        <end position="15"/>
    </location>
</feature>
<comment type="caution">
    <text evidence="2">The sequence shown here is derived from an EMBL/GenBank/DDBJ whole genome shotgun (WGS) entry which is preliminary data.</text>
</comment>
<dbReference type="AlphaFoldDB" id="A0A0N0P282"/>
<proteinExistence type="predicted"/>
<protein>
    <submittedName>
        <fullName evidence="2">Uncharacterized protein</fullName>
    </submittedName>
</protein>
<reference evidence="2 3" key="1">
    <citation type="journal article" date="2015" name="PLoS Pathog.">
        <title>Leptomonas seymouri: Adaptations to the Dixenous Life Cycle Analyzed by Genome Sequencing, Transcriptome Profiling and Co-infection with Leishmania donovani.</title>
        <authorList>
            <person name="Kraeva N."/>
            <person name="Butenko A."/>
            <person name="Hlavacova J."/>
            <person name="Kostygov A."/>
            <person name="Myskova J."/>
            <person name="Grybchuk D."/>
            <person name="Lestinova T."/>
            <person name="Votypka J."/>
            <person name="Volf P."/>
            <person name="Opperdoes F."/>
            <person name="Flegontov P."/>
            <person name="Lukes J."/>
            <person name="Yurchenko V."/>
        </authorList>
    </citation>
    <scope>NUCLEOTIDE SEQUENCE [LARGE SCALE GENOMIC DNA]</scope>
    <source>
        <strain evidence="2 3">ATCC 30220</strain>
    </source>
</reference>
<name>A0A0N0P282_LEPSE</name>
<sequence length="93" mass="10089">MRIRNSRGSSATSGLRSGVGTRRSSSIGGLLQFLGNVGTEVRVHEGGRDALEGRLRGILMRLVVPLADYLNFVDVLDEGDEVVLRIKEHIQSA</sequence>
<dbReference type="EMBL" id="LJSK01000641">
    <property type="protein sequence ID" value="KPI82646.1"/>
    <property type="molecule type" value="Genomic_DNA"/>
</dbReference>